<gene>
    <name evidence="2" type="ORF">DFH07DRAFT_243551</name>
</gene>
<dbReference type="EMBL" id="JARJLG010000220">
    <property type="protein sequence ID" value="KAJ7726331.1"/>
    <property type="molecule type" value="Genomic_DNA"/>
</dbReference>
<keyword evidence="3" id="KW-1185">Reference proteome</keyword>
<proteinExistence type="predicted"/>
<evidence type="ECO:0000313" key="3">
    <source>
        <dbReference type="Proteomes" id="UP001215280"/>
    </source>
</evidence>
<evidence type="ECO:0000313" key="2">
    <source>
        <dbReference type="EMBL" id="KAJ7726331.1"/>
    </source>
</evidence>
<feature type="domain" description="F-box" evidence="1">
    <location>
        <begin position="98"/>
        <end position="146"/>
    </location>
</feature>
<dbReference type="AlphaFoldDB" id="A0AAD7HR21"/>
<organism evidence="2 3">
    <name type="scientific">Mycena maculata</name>
    <dbReference type="NCBI Taxonomy" id="230809"/>
    <lineage>
        <taxon>Eukaryota</taxon>
        <taxon>Fungi</taxon>
        <taxon>Dikarya</taxon>
        <taxon>Basidiomycota</taxon>
        <taxon>Agaricomycotina</taxon>
        <taxon>Agaricomycetes</taxon>
        <taxon>Agaricomycetidae</taxon>
        <taxon>Agaricales</taxon>
        <taxon>Marasmiineae</taxon>
        <taxon>Mycenaceae</taxon>
        <taxon>Mycena</taxon>
    </lineage>
</organism>
<dbReference type="Proteomes" id="UP001215280">
    <property type="component" value="Unassembled WGS sequence"/>
</dbReference>
<protein>
    <recommendedName>
        <fullName evidence="1">F-box domain-containing protein</fullName>
    </recommendedName>
</protein>
<reference evidence="2" key="1">
    <citation type="submission" date="2023-03" db="EMBL/GenBank/DDBJ databases">
        <title>Massive genome expansion in bonnet fungi (Mycena s.s.) driven by repeated elements and novel gene families across ecological guilds.</title>
        <authorList>
            <consortium name="Lawrence Berkeley National Laboratory"/>
            <person name="Harder C.B."/>
            <person name="Miyauchi S."/>
            <person name="Viragh M."/>
            <person name="Kuo A."/>
            <person name="Thoen E."/>
            <person name="Andreopoulos B."/>
            <person name="Lu D."/>
            <person name="Skrede I."/>
            <person name="Drula E."/>
            <person name="Henrissat B."/>
            <person name="Morin E."/>
            <person name="Kohler A."/>
            <person name="Barry K."/>
            <person name="LaButti K."/>
            <person name="Morin E."/>
            <person name="Salamov A."/>
            <person name="Lipzen A."/>
            <person name="Mereny Z."/>
            <person name="Hegedus B."/>
            <person name="Baldrian P."/>
            <person name="Stursova M."/>
            <person name="Weitz H."/>
            <person name="Taylor A."/>
            <person name="Grigoriev I.V."/>
            <person name="Nagy L.G."/>
            <person name="Martin F."/>
            <person name="Kauserud H."/>
        </authorList>
    </citation>
    <scope>NUCLEOTIDE SEQUENCE</scope>
    <source>
        <strain evidence="2">CBHHK188m</strain>
    </source>
</reference>
<comment type="caution">
    <text evidence="2">The sequence shown here is derived from an EMBL/GenBank/DDBJ whole genome shotgun (WGS) entry which is preliminary data.</text>
</comment>
<evidence type="ECO:0000259" key="1">
    <source>
        <dbReference type="PROSITE" id="PS50181"/>
    </source>
</evidence>
<accession>A0AAD7HR21</accession>
<dbReference type="PROSITE" id="PS50181">
    <property type="entry name" value="FBOX"/>
    <property type="match status" value="1"/>
</dbReference>
<sequence>MPTSSTSCYATGACGRTRGQNVDWLKVGDTPEGSAEDEWWVRLLTQSDKTTAEIVKDAWMGPGNMWAFVRPDRFPIAEALAYEPPAKFAGQMPIPTAAPSLGTLPFDIYVEISANLPARSFLALTMINKQLRATLSPHMDPFFFHYILANELYLLPAPEVECYRGSEEYDWWDENWTKGVSSRGTRFPGWHTRRLVRAVLV</sequence>
<dbReference type="InterPro" id="IPR001810">
    <property type="entry name" value="F-box_dom"/>
</dbReference>
<name>A0AAD7HR21_9AGAR</name>